<dbReference type="AlphaFoldDB" id="A0AA39Y1U5"/>
<dbReference type="GO" id="GO:0008270">
    <property type="term" value="F:zinc ion binding"/>
    <property type="evidence" value="ECO:0007669"/>
    <property type="project" value="InterPro"/>
</dbReference>
<organism evidence="9 10">
    <name type="scientific">Cercophora newfieldiana</name>
    <dbReference type="NCBI Taxonomy" id="92897"/>
    <lineage>
        <taxon>Eukaryota</taxon>
        <taxon>Fungi</taxon>
        <taxon>Dikarya</taxon>
        <taxon>Ascomycota</taxon>
        <taxon>Pezizomycotina</taxon>
        <taxon>Sordariomycetes</taxon>
        <taxon>Sordariomycetidae</taxon>
        <taxon>Sordariales</taxon>
        <taxon>Lasiosphaeriaceae</taxon>
        <taxon>Cercophora</taxon>
    </lineage>
</organism>
<dbReference type="SUPFAM" id="SSF57701">
    <property type="entry name" value="Zn2/Cys6 DNA-binding domain"/>
    <property type="match status" value="1"/>
</dbReference>
<gene>
    <name evidence="9" type="ORF">B0T16DRAFT_189895</name>
</gene>
<dbReference type="InterPro" id="IPR052360">
    <property type="entry name" value="Transcr_Regulatory_Proteins"/>
</dbReference>
<feature type="region of interest" description="Disordered" evidence="7">
    <location>
        <begin position="141"/>
        <end position="195"/>
    </location>
</feature>
<keyword evidence="6" id="KW-0539">Nucleus</keyword>
<dbReference type="Gene3D" id="4.10.240.10">
    <property type="entry name" value="Zn(2)-C6 fungal-type DNA-binding domain"/>
    <property type="match status" value="1"/>
</dbReference>
<feature type="domain" description="Zn(2)-C6 fungal-type" evidence="8">
    <location>
        <begin position="109"/>
        <end position="137"/>
    </location>
</feature>
<keyword evidence="10" id="KW-1185">Reference proteome</keyword>
<evidence type="ECO:0000256" key="4">
    <source>
        <dbReference type="ARBA" id="ARBA00023125"/>
    </source>
</evidence>
<evidence type="ECO:0000256" key="6">
    <source>
        <dbReference type="ARBA" id="ARBA00023242"/>
    </source>
</evidence>
<keyword evidence="1" id="KW-0479">Metal-binding</keyword>
<dbReference type="CDD" id="cd00067">
    <property type="entry name" value="GAL4"/>
    <property type="match status" value="1"/>
</dbReference>
<proteinExistence type="predicted"/>
<dbReference type="GO" id="GO:0000981">
    <property type="term" value="F:DNA-binding transcription factor activity, RNA polymerase II-specific"/>
    <property type="evidence" value="ECO:0007669"/>
    <property type="project" value="InterPro"/>
</dbReference>
<keyword evidence="5" id="KW-0804">Transcription</keyword>
<evidence type="ECO:0000313" key="10">
    <source>
        <dbReference type="Proteomes" id="UP001174936"/>
    </source>
</evidence>
<keyword evidence="3" id="KW-0805">Transcription regulation</keyword>
<evidence type="ECO:0000256" key="7">
    <source>
        <dbReference type="SAM" id="MobiDB-lite"/>
    </source>
</evidence>
<dbReference type="InterPro" id="IPR001138">
    <property type="entry name" value="Zn2Cys6_DnaBD"/>
</dbReference>
<evidence type="ECO:0000256" key="1">
    <source>
        <dbReference type="ARBA" id="ARBA00022723"/>
    </source>
</evidence>
<dbReference type="PROSITE" id="PS00463">
    <property type="entry name" value="ZN2_CY6_FUNGAL_1"/>
    <property type="match status" value="1"/>
</dbReference>
<feature type="compositionally biased region" description="Polar residues" evidence="7">
    <location>
        <begin position="67"/>
        <end position="76"/>
    </location>
</feature>
<evidence type="ECO:0000256" key="5">
    <source>
        <dbReference type="ARBA" id="ARBA00023163"/>
    </source>
</evidence>
<evidence type="ECO:0000256" key="3">
    <source>
        <dbReference type="ARBA" id="ARBA00023015"/>
    </source>
</evidence>
<feature type="compositionally biased region" description="Acidic residues" evidence="7">
    <location>
        <begin position="184"/>
        <end position="195"/>
    </location>
</feature>
<protein>
    <recommendedName>
        <fullName evidence="8">Zn(2)-C6 fungal-type domain-containing protein</fullName>
    </recommendedName>
</protein>
<name>A0AA39Y1U5_9PEZI</name>
<dbReference type="PROSITE" id="PS50048">
    <property type="entry name" value="ZN2_CY6_FUNGAL_2"/>
    <property type="match status" value="1"/>
</dbReference>
<feature type="region of interest" description="Disordered" evidence="7">
    <location>
        <begin position="47"/>
        <end position="84"/>
    </location>
</feature>
<evidence type="ECO:0000256" key="2">
    <source>
        <dbReference type="ARBA" id="ARBA00022833"/>
    </source>
</evidence>
<comment type="caution">
    <text evidence="9">The sequence shown here is derived from an EMBL/GenBank/DDBJ whole genome shotgun (WGS) entry which is preliminary data.</text>
</comment>
<accession>A0AA39Y1U5</accession>
<dbReference type="Proteomes" id="UP001174936">
    <property type="component" value="Unassembled WGS sequence"/>
</dbReference>
<dbReference type="Pfam" id="PF00172">
    <property type="entry name" value="Zn_clus"/>
    <property type="match status" value="1"/>
</dbReference>
<dbReference type="EMBL" id="JAULSV010000005">
    <property type="protein sequence ID" value="KAK0643870.1"/>
    <property type="molecule type" value="Genomic_DNA"/>
</dbReference>
<evidence type="ECO:0000259" key="8">
    <source>
        <dbReference type="PROSITE" id="PS50048"/>
    </source>
</evidence>
<keyword evidence="4" id="KW-0238">DNA-binding</keyword>
<evidence type="ECO:0000313" key="9">
    <source>
        <dbReference type="EMBL" id="KAK0643870.1"/>
    </source>
</evidence>
<dbReference type="PANTHER" id="PTHR36206">
    <property type="entry name" value="ASPERCRYPTIN BIOSYNTHESIS CLUSTER-SPECIFIC TRANSCRIPTION REGULATOR ATNN-RELATED"/>
    <property type="match status" value="1"/>
</dbReference>
<keyword evidence="2" id="KW-0862">Zinc</keyword>
<dbReference type="PANTHER" id="PTHR36206:SF4">
    <property type="entry name" value="HYPOTHETICAL CONSERVED PROTEIN (EUROFUNG)-RELATED"/>
    <property type="match status" value="1"/>
</dbReference>
<dbReference type="InterPro" id="IPR036864">
    <property type="entry name" value="Zn2-C6_fun-type_DNA-bd_sf"/>
</dbReference>
<dbReference type="SMART" id="SM00066">
    <property type="entry name" value="GAL4"/>
    <property type="match status" value="1"/>
</dbReference>
<sequence>MLASTTPAGLPFPPYLSADAPDFVIDLCPASPNSVNQPSQQLPTTILTPPSPAMSWPKPESDPFPLRSSTPISGTPQHKEGKNSPMSFVFSLQHRPRATRASVPKVRSGCITCKRRHVKCDEAKPACQRCLKWQGTCEGYHLESPSKRNRSKSPTSSQASSQANTDESATTPRHIDFPSPPADIVEDVEGEDSAAEAEREEGYFQYWMELSDNLAGSWFPATLFNQTIPQLGRTEPAVRYAALAVGALAKAVSSDRQAGAPAASTGSGSHYNHAVTYYGRALRLVRIQQDLNSDYTLRVAIIACVLFACFEMLHDSCDAAVNHINHGLMMVEQFMCTHETLSPQPATGKGKQRSGSPSPFILDEEILNVFQRLEYLIWTARLVQQTQTPSRVYLCPPRPYHTPIPPFPDMLEARRCLYSAQHHLLRAGVASSATCIDDTPLEQWMQAFEPLYAAAIDNADSDQTTFLQATSLLLQYHSARVCFQQKIFVDEDTPRFREIVQLSEVVLSNQPWEVFTIDQGPTLALFMAATRCSDQSVRDGAMKLLRAHPRRDAFWCSHNLVTVMEKGL</sequence>
<dbReference type="GO" id="GO:0003677">
    <property type="term" value="F:DNA binding"/>
    <property type="evidence" value="ECO:0007669"/>
    <property type="project" value="UniProtKB-KW"/>
</dbReference>
<reference evidence="9" key="1">
    <citation type="submission" date="2023-06" db="EMBL/GenBank/DDBJ databases">
        <title>Genome-scale phylogeny and comparative genomics of the fungal order Sordariales.</title>
        <authorList>
            <consortium name="Lawrence Berkeley National Laboratory"/>
            <person name="Hensen N."/>
            <person name="Bonometti L."/>
            <person name="Westerberg I."/>
            <person name="Brannstrom I.O."/>
            <person name="Guillou S."/>
            <person name="Cros-Aarteil S."/>
            <person name="Calhoun S."/>
            <person name="Haridas S."/>
            <person name="Kuo A."/>
            <person name="Mondo S."/>
            <person name="Pangilinan J."/>
            <person name="Riley R."/>
            <person name="Labutti K."/>
            <person name="Andreopoulos B."/>
            <person name="Lipzen A."/>
            <person name="Chen C."/>
            <person name="Yanf M."/>
            <person name="Daum C."/>
            <person name="Ng V."/>
            <person name="Clum A."/>
            <person name="Steindorff A."/>
            <person name="Ohm R."/>
            <person name="Martin F."/>
            <person name="Silar P."/>
            <person name="Natvig D."/>
            <person name="Lalanne C."/>
            <person name="Gautier V."/>
            <person name="Ament-Velasquez S.L."/>
            <person name="Kruys A."/>
            <person name="Hutchinson M.I."/>
            <person name="Powell A.J."/>
            <person name="Barry K."/>
            <person name="Miller A.N."/>
            <person name="Grigoriev I.V."/>
            <person name="Debuchy R."/>
            <person name="Gladieux P."/>
            <person name="Thoren M.H."/>
            <person name="Johannesson H."/>
        </authorList>
    </citation>
    <scope>NUCLEOTIDE SEQUENCE</scope>
    <source>
        <strain evidence="9">SMH2532-1</strain>
    </source>
</reference>